<dbReference type="PRINTS" id="PR00722">
    <property type="entry name" value="CHYMOTRYPSIN"/>
</dbReference>
<keyword evidence="8" id="KW-1015">Disulfide bond</keyword>
<dbReference type="Proteomes" id="UP000438429">
    <property type="component" value="Unassembled WGS sequence"/>
</dbReference>
<keyword evidence="6 11" id="KW-0720">Serine protease</keyword>
<evidence type="ECO:0000256" key="1">
    <source>
        <dbReference type="ARBA" id="ARBA00004239"/>
    </source>
</evidence>
<evidence type="ECO:0000256" key="3">
    <source>
        <dbReference type="ARBA" id="ARBA00022670"/>
    </source>
</evidence>
<dbReference type="InterPro" id="IPR001314">
    <property type="entry name" value="Peptidase_S1A"/>
</dbReference>
<organism evidence="14 15">
    <name type="scientific">Scophthalmus maximus</name>
    <name type="common">Turbot</name>
    <name type="synonym">Psetta maxima</name>
    <dbReference type="NCBI Taxonomy" id="52904"/>
    <lineage>
        <taxon>Eukaryota</taxon>
        <taxon>Metazoa</taxon>
        <taxon>Chordata</taxon>
        <taxon>Craniata</taxon>
        <taxon>Vertebrata</taxon>
        <taxon>Euteleostomi</taxon>
        <taxon>Actinopterygii</taxon>
        <taxon>Neopterygii</taxon>
        <taxon>Teleostei</taxon>
        <taxon>Neoteleostei</taxon>
        <taxon>Acanthomorphata</taxon>
        <taxon>Carangaria</taxon>
        <taxon>Pleuronectiformes</taxon>
        <taxon>Pleuronectoidei</taxon>
        <taxon>Scophthalmidae</taxon>
        <taxon>Scophthalmus</taxon>
    </lineage>
</organism>
<dbReference type="SMART" id="SM00020">
    <property type="entry name" value="Tryp_SPc"/>
    <property type="match status" value="1"/>
</dbReference>
<evidence type="ECO:0000256" key="9">
    <source>
        <dbReference type="ARBA" id="ARBA00036320"/>
    </source>
</evidence>
<dbReference type="InterPro" id="IPR009003">
    <property type="entry name" value="Peptidase_S1_PA"/>
</dbReference>
<comment type="caution">
    <text evidence="14">The sequence shown here is derived from an EMBL/GenBank/DDBJ whole genome shotgun (WGS) entry which is preliminary data.</text>
</comment>
<keyword evidence="3 11" id="KW-0645">Protease</keyword>
<dbReference type="InterPro" id="IPR033116">
    <property type="entry name" value="TRYPSIN_SER"/>
</dbReference>
<dbReference type="GO" id="GO:0005576">
    <property type="term" value="C:extracellular region"/>
    <property type="evidence" value="ECO:0007669"/>
    <property type="project" value="UniProtKB-SubCell"/>
</dbReference>
<evidence type="ECO:0000256" key="6">
    <source>
        <dbReference type="ARBA" id="ARBA00022825"/>
    </source>
</evidence>
<dbReference type="InterPro" id="IPR043504">
    <property type="entry name" value="Peptidase_S1_PA_chymotrypsin"/>
</dbReference>
<comment type="subcellular location">
    <subcellularLocation>
        <location evidence="1">Secreted</location>
        <location evidence="1">Extracellular space</location>
    </subcellularLocation>
</comment>
<feature type="compositionally biased region" description="Basic and acidic residues" evidence="12">
    <location>
        <begin position="194"/>
        <end position="206"/>
    </location>
</feature>
<dbReference type="EMBL" id="VEVO01000003">
    <property type="protein sequence ID" value="KAF0043826.1"/>
    <property type="molecule type" value="Genomic_DNA"/>
</dbReference>
<dbReference type="PROSITE" id="PS00135">
    <property type="entry name" value="TRYPSIN_SER"/>
    <property type="match status" value="1"/>
</dbReference>
<evidence type="ECO:0000259" key="13">
    <source>
        <dbReference type="PROSITE" id="PS50240"/>
    </source>
</evidence>
<protein>
    <recommendedName>
        <fullName evidence="10">trypsin</fullName>
        <ecNumber evidence="10">3.4.21.4</ecNumber>
    </recommendedName>
</protein>
<feature type="domain" description="Peptidase S1" evidence="13">
    <location>
        <begin position="277"/>
        <end position="518"/>
    </location>
</feature>
<gene>
    <name evidence="14" type="ORF">F2P81_002984</name>
</gene>
<keyword evidence="7" id="KW-0865">Zymogen</keyword>
<dbReference type="PANTHER" id="PTHR24271:SF54">
    <property type="entry name" value="COMPLEMENT FACTOR D"/>
    <property type="match status" value="1"/>
</dbReference>
<dbReference type="PANTHER" id="PTHR24271">
    <property type="entry name" value="KALLIKREIN-RELATED"/>
    <property type="match status" value="1"/>
</dbReference>
<evidence type="ECO:0000256" key="10">
    <source>
        <dbReference type="ARBA" id="ARBA00038868"/>
    </source>
</evidence>
<comment type="catalytic activity">
    <reaction evidence="9">
        <text>Preferential cleavage: Arg-|-Xaa, Lys-|-Xaa.</text>
        <dbReference type="EC" id="3.4.21.4"/>
    </reaction>
</comment>
<dbReference type="EC" id="3.4.21.4" evidence="10"/>
<keyword evidence="4" id="KW-0732">Signal</keyword>
<evidence type="ECO:0000256" key="11">
    <source>
        <dbReference type="RuleBase" id="RU363034"/>
    </source>
</evidence>
<dbReference type="Pfam" id="PF00089">
    <property type="entry name" value="Trypsin"/>
    <property type="match status" value="1"/>
</dbReference>
<accession>A0A6A4T8E4</accession>
<dbReference type="Gene3D" id="2.40.10.10">
    <property type="entry name" value="Trypsin-like serine proteases"/>
    <property type="match status" value="1"/>
</dbReference>
<dbReference type="PROSITE" id="PS00134">
    <property type="entry name" value="TRYPSIN_HIS"/>
    <property type="match status" value="1"/>
</dbReference>
<sequence length="531" mass="58494">MQQHTDTVSSLCIPAPTKTQTSKADVYLFAAAGGHQSPQFTVNRVPYSDSSDNAPVATSNLPTCRRRDQLPSVEFQTSKQPGCSQIHKLYHLKPECRPIEMDSRYQTPSSSSNQMRVRTNGFRLNAAQQLRERMNCDVCAEHRVQLTRGNNKTYSRSSRPIGCAACFPPARFTRRREEDNVPFLHEVSRGSSKSQRDVTTTERRNGEQGTGGSSDSHFLPCTASLDRRFLSFEGKHFKKRLTRCSRVSRTDIMASERERLVATAVFLASLITQSEGIIGGREAAPHSRPYMASIQAPEGQNLKHECGGFVVAQQWVMTAAHCLPTGPDGRRVVLGVHSLSEPEDTKQTFDIVEHHNHPHFSPSNYENDIALIKLDRPFNVSEAVQAVAFLRAGGTNPGTGAEVDTAGWGSLDNLGSRPDKLKEVAVEVFSSARCKRGDYFGRKFTDNMICAHKVCPDPCDQPHKKEDSCDGDSGGPLLYNHVVVGITSNGGKKCGQLKKPGIYTIVSHYTEWIHSIMGLQPTAAPGQRPSG</sequence>
<dbReference type="GO" id="GO:0004252">
    <property type="term" value="F:serine-type endopeptidase activity"/>
    <property type="evidence" value="ECO:0007669"/>
    <property type="project" value="UniProtKB-EC"/>
</dbReference>
<evidence type="ECO:0000256" key="7">
    <source>
        <dbReference type="ARBA" id="ARBA00023145"/>
    </source>
</evidence>
<evidence type="ECO:0000256" key="12">
    <source>
        <dbReference type="SAM" id="MobiDB-lite"/>
    </source>
</evidence>
<dbReference type="CDD" id="cd00190">
    <property type="entry name" value="Tryp_SPc"/>
    <property type="match status" value="1"/>
</dbReference>
<dbReference type="InterPro" id="IPR018114">
    <property type="entry name" value="TRYPSIN_HIS"/>
</dbReference>
<reference evidence="14 15" key="1">
    <citation type="submission" date="2019-06" db="EMBL/GenBank/DDBJ databases">
        <title>Draft genomes of female and male turbot (Scophthalmus maximus).</title>
        <authorList>
            <person name="Xu H."/>
            <person name="Xu X.-W."/>
            <person name="Shao C."/>
            <person name="Chen S."/>
        </authorList>
    </citation>
    <scope>NUCLEOTIDE SEQUENCE [LARGE SCALE GENOMIC DNA]</scope>
    <source>
        <strain evidence="14">Ysfricsl-2016a</strain>
        <tissue evidence="14">Blood</tissue>
    </source>
</reference>
<dbReference type="GO" id="GO:0006508">
    <property type="term" value="P:proteolysis"/>
    <property type="evidence" value="ECO:0007669"/>
    <property type="project" value="UniProtKB-KW"/>
</dbReference>
<dbReference type="SUPFAM" id="SSF50494">
    <property type="entry name" value="Trypsin-like serine proteases"/>
    <property type="match status" value="1"/>
</dbReference>
<evidence type="ECO:0000256" key="2">
    <source>
        <dbReference type="ARBA" id="ARBA00022525"/>
    </source>
</evidence>
<dbReference type="AlphaFoldDB" id="A0A6A4T8E4"/>
<dbReference type="InterPro" id="IPR001254">
    <property type="entry name" value="Trypsin_dom"/>
</dbReference>
<keyword evidence="5 11" id="KW-0378">Hydrolase</keyword>
<name>A0A6A4T8E4_SCOMX</name>
<feature type="region of interest" description="Disordered" evidence="12">
    <location>
        <begin position="181"/>
        <end position="217"/>
    </location>
</feature>
<dbReference type="FunFam" id="2.40.10.10:FF:000005">
    <property type="entry name" value="Serine protease 37"/>
    <property type="match status" value="1"/>
</dbReference>
<dbReference type="PROSITE" id="PS50240">
    <property type="entry name" value="TRYPSIN_DOM"/>
    <property type="match status" value="1"/>
</dbReference>
<keyword evidence="2" id="KW-0964">Secreted</keyword>
<proteinExistence type="predicted"/>
<evidence type="ECO:0000256" key="4">
    <source>
        <dbReference type="ARBA" id="ARBA00022729"/>
    </source>
</evidence>
<evidence type="ECO:0000256" key="8">
    <source>
        <dbReference type="ARBA" id="ARBA00023157"/>
    </source>
</evidence>
<evidence type="ECO:0000256" key="5">
    <source>
        <dbReference type="ARBA" id="ARBA00022801"/>
    </source>
</evidence>
<evidence type="ECO:0000313" key="14">
    <source>
        <dbReference type="EMBL" id="KAF0043826.1"/>
    </source>
</evidence>
<evidence type="ECO:0000313" key="15">
    <source>
        <dbReference type="Proteomes" id="UP000438429"/>
    </source>
</evidence>